<dbReference type="InterPro" id="IPR036034">
    <property type="entry name" value="PDZ_sf"/>
</dbReference>
<dbReference type="SMART" id="SM00369">
    <property type="entry name" value="LRR_TYP"/>
    <property type="match status" value="12"/>
</dbReference>
<dbReference type="PANTHER" id="PTHR23119:SF44">
    <property type="entry name" value="PROTEIN LAP4"/>
    <property type="match status" value="1"/>
</dbReference>
<dbReference type="FunFam" id="3.80.10.10:FF:000036">
    <property type="entry name" value="protein scribble homolog isoform X1"/>
    <property type="match status" value="1"/>
</dbReference>
<feature type="compositionally biased region" description="Polar residues" evidence="3">
    <location>
        <begin position="1670"/>
        <end position="1688"/>
    </location>
</feature>
<feature type="compositionally biased region" description="Basic residues" evidence="3">
    <location>
        <begin position="650"/>
        <end position="661"/>
    </location>
</feature>
<feature type="compositionally biased region" description="Low complexity" evidence="3">
    <location>
        <begin position="1260"/>
        <end position="1269"/>
    </location>
</feature>
<reference evidence="5" key="1">
    <citation type="submission" date="2021-02" db="EMBL/GenBank/DDBJ databases">
        <authorList>
            <person name="Nowell W R."/>
        </authorList>
    </citation>
    <scope>NUCLEOTIDE SEQUENCE</scope>
</reference>
<feature type="compositionally biased region" description="Polar residues" evidence="3">
    <location>
        <begin position="558"/>
        <end position="584"/>
    </location>
</feature>
<evidence type="ECO:0000256" key="2">
    <source>
        <dbReference type="ARBA" id="ARBA00022737"/>
    </source>
</evidence>
<dbReference type="OrthoDB" id="2187496at2759"/>
<evidence type="ECO:0000259" key="4">
    <source>
        <dbReference type="PROSITE" id="PS50106"/>
    </source>
</evidence>
<feature type="domain" description="PDZ" evidence="4">
    <location>
        <begin position="827"/>
        <end position="926"/>
    </location>
</feature>
<dbReference type="Pfam" id="PF23598">
    <property type="entry name" value="LRR_14"/>
    <property type="match status" value="1"/>
</dbReference>
<dbReference type="InterPro" id="IPR001478">
    <property type="entry name" value="PDZ"/>
</dbReference>
<evidence type="ECO:0000256" key="3">
    <source>
        <dbReference type="SAM" id="MobiDB-lite"/>
    </source>
</evidence>
<feature type="region of interest" description="Disordered" evidence="3">
    <location>
        <begin position="683"/>
        <end position="702"/>
    </location>
</feature>
<dbReference type="CDD" id="cd06702">
    <property type="entry name" value="PDZ3_Scribble-like"/>
    <property type="match status" value="1"/>
</dbReference>
<dbReference type="PROSITE" id="PS50106">
    <property type="entry name" value="PDZ"/>
    <property type="match status" value="4"/>
</dbReference>
<dbReference type="Proteomes" id="UP000663829">
    <property type="component" value="Unassembled WGS sequence"/>
</dbReference>
<feature type="compositionally biased region" description="Basic and acidic residues" evidence="3">
    <location>
        <begin position="547"/>
        <end position="557"/>
    </location>
</feature>
<feature type="compositionally biased region" description="Low complexity" evidence="3">
    <location>
        <begin position="1770"/>
        <end position="1799"/>
    </location>
</feature>
<dbReference type="SUPFAM" id="SSF52058">
    <property type="entry name" value="L domain-like"/>
    <property type="match status" value="2"/>
</dbReference>
<dbReference type="InterPro" id="IPR055414">
    <property type="entry name" value="LRR_R13L4/SHOC2-like"/>
</dbReference>
<dbReference type="Pfam" id="PF12799">
    <property type="entry name" value="LRR_4"/>
    <property type="match status" value="1"/>
</dbReference>
<dbReference type="FunFam" id="2.30.42.10:FF:000074">
    <property type="entry name" value="protein scribble homolog isoform X2"/>
    <property type="match status" value="1"/>
</dbReference>
<feature type="domain" description="PDZ" evidence="4">
    <location>
        <begin position="972"/>
        <end position="1064"/>
    </location>
</feature>
<dbReference type="Pfam" id="PF00595">
    <property type="entry name" value="PDZ"/>
    <property type="match status" value="4"/>
</dbReference>
<feature type="region of interest" description="Disordered" evidence="3">
    <location>
        <begin position="1260"/>
        <end position="1279"/>
    </location>
</feature>
<dbReference type="GO" id="GO:0005912">
    <property type="term" value="C:adherens junction"/>
    <property type="evidence" value="ECO:0007669"/>
    <property type="project" value="TreeGrafter"/>
</dbReference>
<dbReference type="PROSITE" id="PS51450">
    <property type="entry name" value="LRR"/>
    <property type="match status" value="4"/>
</dbReference>
<dbReference type="InterPro" id="IPR050614">
    <property type="entry name" value="Synaptic_Scaffolding_LAP-MAGUK"/>
</dbReference>
<dbReference type="Gene3D" id="3.80.10.10">
    <property type="entry name" value="Ribonuclease Inhibitor"/>
    <property type="match status" value="3"/>
</dbReference>
<dbReference type="Gene3D" id="2.30.42.10">
    <property type="match status" value="4"/>
</dbReference>
<feature type="compositionally biased region" description="Basic and acidic residues" evidence="3">
    <location>
        <begin position="1924"/>
        <end position="1947"/>
    </location>
</feature>
<dbReference type="GO" id="GO:0098609">
    <property type="term" value="P:cell-cell adhesion"/>
    <property type="evidence" value="ECO:0007669"/>
    <property type="project" value="TreeGrafter"/>
</dbReference>
<feature type="region of interest" description="Disordered" evidence="3">
    <location>
        <begin position="457"/>
        <end position="486"/>
    </location>
</feature>
<dbReference type="SUPFAM" id="SSF50156">
    <property type="entry name" value="PDZ domain-like"/>
    <property type="match status" value="4"/>
</dbReference>
<proteinExistence type="predicted"/>
<sequence length="1970" mass="220398">MFKCFPLPFCNRNLEQVDKRHCNLTTVPDDVLRYTRTLEELLLDANQLQELPKGVYRLTQLRRLTFSDNDIQRISPEIGQLINLEELDCSRNDIAEIPDNIRHCRSLQTLDCSGNPLAKNLPPGFIHLRNLSQLTLNDVSLTQLPDEIGSLTNLRLLEVRENLLKSLPESLTQLQRLESLDLGSNEIEQLPSGIGRLASLRELWLDINELNQIPVDIGHLKRLQCLDISDNKLTQLPNEIGDLESLTNFELSTNQLDEIPATIGRLSKLLILKIDSNNLGQLCSEIGQCTSLNELILTENALSELPTTIGNLKKLSNLNVDRNQLTLLPVEISKCESLGVLSLRDNRLTRIPNELSKLKHLHVLDLSGNRLPYLPCSLLDCDLKAIWLAENQAQPMLKFQTDIDSNTGEKILTCYLLPQQHYTTASMENLLSASKSQSLHIEPTVTATVPTVTPLSLAQTTPAKYNDDTSDKEDRHERTGSVKFADQFEDIKESSLQRHNTPHPKDLRTWRNKVAKKLHTDGHILHHHGHGNQQHSGSIPSNNTNDEYVHDVEKEVNNKQQPLSLTSLQNKSLPDGSGTTTNSSHAHDTIEYCPPETSSGYQDSDTEHNPDNDHDDVYHSGDQSLVEKHVEFSDDTTLNEGEKKDSISQKLHRRDTPHHLKNKRILNKNADQLSIEQILNQSPNKTSVTSPVRDLKQSSSRPMTIEHEQLTLIIRRTQNLGLGISIAGGIGSTAYKDNDYGIFITKVNEEGPAGQAGLITGDKLLSVNGISLNNVEHRDAVSALKNAGDNIEMVVLRELIIPSPSTTVGGDHQKQHTNALKEGEKFTTIITRDDRGFGFSIAGGRNNHQENADDTEKQQSPVDDNHDLYISRLTENGAADKQGEILVGDRILAINGYDVSTASHDQAVDIIMNVGKSLELVLYREKYLTQQEQEQQQSRIDASKQRNFDDYATKGKLSNKDSVEKTNSIDNTVEEVRIVKGAGPMGLSIVGGMDQACHPFGITERGVFVSKIQPSGSASRTNLRIGDRILKVSNRDVSQATHMDAVNALIEQTTEVVLLVRHEPQPAGLKEIQISRATGEPLGIRINGGVDGKRVNPDDQEDDGIFVTEVKEGSPAYGHLTVGTRILEATKYKNNCCSYSSNSSIDEESIENYCETNLDDIVTLNLNKSKFSTYYCHHRKKRFYSVPNKLSRMKEKILNQPQTKRHHNRSCYCCCFSLLFPNYSSPVLTQNRSNHKKLTSLKHHLLAPVVTIKDIIISSSTSNSSDSNSPNELKIENKKVNGENEINGDLIQCLSEALSSSSNNAISSNALSDDNDQLVAEIDHFLNENSDDRLSTKSLVFQNEIVNDHPLVHSYTSLSSYNIVNRKQSWVSKSQEEEEDVGETQTLCEEEHEQHAENCLFCGNDDTALSKPRDNNNNHIDLHPLKYMQELAWKNHYSSSPSSSSSSSRSTSKQNSIEQKKASLFWISDSCDESDTGVSSPSLSSFKRVKIDLLHAADAYLSSTNDFSLNTSLDTSSGSDMPQQAQAISTIQSSLSLCELNEIIYAINTTEDISIDEREHTLNSLATSLREVANETSERIHEVNPVPDAQDQPLLGHPVIRAVMYEIVMRFELSKTPHSPSSTRQPTTPPLMRHSLQKQQQQNPTLSPVQTTTSSSSVVLNHRTTEHHNGSQNINDSSSKITNRTLSPKLSPRVSNYFFPDKNLIPNIDSNSHHYLTHQITSTPRSNVNNTSLSPNNDHAQLPPPIPVKPKRLQYDQNDSSFSKQTNSNNYNSTSPFSSMSNSTTIISPTGTSSSTSSSYVRPNTAEFRQFVPIPDHLNMNNQKPSHNGFEIDESDLSVTESERSFKDKKKFFESGFKDQVPKPKPRQFKYITEHELQQMKQEEEQKIKSMSPTEVLSRTQIDTGDDNTHHSHQQIYQPTQHMLPKEEKDDVLLRKPRTDHISNRITSLERDTATAQALLSKFTIDSDMS</sequence>
<dbReference type="GO" id="GO:0098887">
    <property type="term" value="P:neurotransmitter receptor transport, endosome to postsynaptic membrane"/>
    <property type="evidence" value="ECO:0007669"/>
    <property type="project" value="TreeGrafter"/>
</dbReference>
<dbReference type="Proteomes" id="UP000681722">
    <property type="component" value="Unassembled WGS sequence"/>
</dbReference>
<feature type="region of interest" description="Disordered" evidence="3">
    <location>
        <begin position="1721"/>
        <end position="1800"/>
    </location>
</feature>
<accession>A0A813QWQ9</accession>
<gene>
    <name evidence="5" type="ORF">GPM918_LOCUS2130</name>
    <name evidence="6" type="ORF">SRO942_LOCUS2130</name>
</gene>
<dbReference type="InterPro" id="IPR025875">
    <property type="entry name" value="Leu-rich_rpt_4"/>
</dbReference>
<feature type="region of interest" description="Disordered" evidence="3">
    <location>
        <begin position="1901"/>
        <end position="1947"/>
    </location>
</feature>
<dbReference type="EMBL" id="CAJOBC010000226">
    <property type="protein sequence ID" value="CAF3557259.1"/>
    <property type="molecule type" value="Genomic_DNA"/>
</dbReference>
<dbReference type="EMBL" id="CAJNOQ010000226">
    <property type="protein sequence ID" value="CAF0774775.1"/>
    <property type="molecule type" value="Genomic_DNA"/>
</dbReference>
<feature type="compositionally biased region" description="Basic and acidic residues" evidence="3">
    <location>
        <begin position="465"/>
        <end position="480"/>
    </location>
</feature>
<feature type="compositionally biased region" description="Polar residues" evidence="3">
    <location>
        <begin position="1721"/>
        <end position="1739"/>
    </location>
</feature>
<dbReference type="InterPro" id="IPR032675">
    <property type="entry name" value="LRR_dom_sf"/>
</dbReference>
<dbReference type="GO" id="GO:0098968">
    <property type="term" value="P:neurotransmitter receptor transport postsynaptic membrane to endosome"/>
    <property type="evidence" value="ECO:0007669"/>
    <property type="project" value="TreeGrafter"/>
</dbReference>
<keyword evidence="1" id="KW-0433">Leucine-rich repeat</keyword>
<name>A0A813QWQ9_9BILA</name>
<dbReference type="GO" id="GO:0014069">
    <property type="term" value="C:postsynaptic density"/>
    <property type="evidence" value="ECO:0007669"/>
    <property type="project" value="TreeGrafter"/>
</dbReference>
<dbReference type="PANTHER" id="PTHR23119">
    <property type="entry name" value="DISCS LARGE"/>
    <property type="match status" value="1"/>
</dbReference>
<feature type="compositionally biased region" description="Polar residues" evidence="3">
    <location>
        <begin position="1755"/>
        <end position="1769"/>
    </location>
</feature>
<feature type="domain" description="PDZ" evidence="4">
    <location>
        <begin position="1071"/>
        <end position="1128"/>
    </location>
</feature>
<feature type="region of interest" description="Disordered" evidence="3">
    <location>
        <begin position="841"/>
        <end position="863"/>
    </location>
</feature>
<protein>
    <recommendedName>
        <fullName evidence="4">PDZ domain-containing protein</fullName>
    </recommendedName>
</protein>
<feature type="region of interest" description="Disordered" evidence="3">
    <location>
        <begin position="1615"/>
        <end position="1694"/>
    </location>
</feature>
<evidence type="ECO:0000313" key="6">
    <source>
        <dbReference type="EMBL" id="CAF3557259.1"/>
    </source>
</evidence>
<dbReference type="SMART" id="SM00364">
    <property type="entry name" value="LRR_BAC"/>
    <property type="match status" value="10"/>
</dbReference>
<dbReference type="SMART" id="SM00228">
    <property type="entry name" value="PDZ"/>
    <property type="match status" value="4"/>
</dbReference>
<evidence type="ECO:0000256" key="1">
    <source>
        <dbReference type="ARBA" id="ARBA00022614"/>
    </source>
</evidence>
<feature type="compositionally biased region" description="Basic and acidic residues" evidence="3">
    <location>
        <begin position="847"/>
        <end position="863"/>
    </location>
</feature>
<keyword evidence="2" id="KW-0677">Repeat</keyword>
<feature type="compositionally biased region" description="Basic and acidic residues" evidence="3">
    <location>
        <begin position="605"/>
        <end position="619"/>
    </location>
</feature>
<comment type="caution">
    <text evidence="5">The sequence shown here is derived from an EMBL/GenBank/DDBJ whole genome shotgun (WGS) entry which is preliminary data.</text>
</comment>
<dbReference type="GO" id="GO:0043113">
    <property type="term" value="P:receptor clustering"/>
    <property type="evidence" value="ECO:0007669"/>
    <property type="project" value="TreeGrafter"/>
</dbReference>
<dbReference type="GO" id="GO:0019901">
    <property type="term" value="F:protein kinase binding"/>
    <property type="evidence" value="ECO:0007669"/>
    <property type="project" value="TreeGrafter"/>
</dbReference>
<evidence type="ECO:0000313" key="7">
    <source>
        <dbReference type="Proteomes" id="UP000663829"/>
    </source>
</evidence>
<dbReference type="InterPro" id="IPR003591">
    <property type="entry name" value="Leu-rich_rpt_typical-subtyp"/>
</dbReference>
<dbReference type="GO" id="GO:0016323">
    <property type="term" value="C:basolateral plasma membrane"/>
    <property type="evidence" value="ECO:0007669"/>
    <property type="project" value="TreeGrafter"/>
</dbReference>
<dbReference type="GO" id="GO:0045197">
    <property type="term" value="P:establishment or maintenance of epithelial cell apical/basal polarity"/>
    <property type="evidence" value="ECO:0007669"/>
    <property type="project" value="TreeGrafter"/>
</dbReference>
<feature type="compositionally biased region" description="Low complexity" evidence="3">
    <location>
        <begin position="1644"/>
        <end position="1660"/>
    </location>
</feature>
<dbReference type="Pfam" id="PF00560">
    <property type="entry name" value="LRR_1"/>
    <property type="match status" value="1"/>
</dbReference>
<evidence type="ECO:0000313" key="5">
    <source>
        <dbReference type="EMBL" id="CAF0774775.1"/>
    </source>
</evidence>
<feature type="compositionally biased region" description="Low complexity" evidence="3">
    <location>
        <begin position="1616"/>
        <end position="1626"/>
    </location>
</feature>
<dbReference type="InterPro" id="IPR001611">
    <property type="entry name" value="Leu-rich_rpt"/>
</dbReference>
<feature type="region of interest" description="Disordered" evidence="3">
    <location>
        <begin position="524"/>
        <end position="619"/>
    </location>
</feature>
<feature type="region of interest" description="Disordered" evidence="3">
    <location>
        <begin position="631"/>
        <end position="661"/>
    </location>
</feature>
<dbReference type="Pfam" id="PF13855">
    <property type="entry name" value="LRR_8"/>
    <property type="match status" value="1"/>
</dbReference>
<dbReference type="GO" id="GO:0045211">
    <property type="term" value="C:postsynaptic membrane"/>
    <property type="evidence" value="ECO:0007669"/>
    <property type="project" value="TreeGrafter"/>
</dbReference>
<organism evidence="5 7">
    <name type="scientific">Didymodactylos carnosus</name>
    <dbReference type="NCBI Taxonomy" id="1234261"/>
    <lineage>
        <taxon>Eukaryota</taxon>
        <taxon>Metazoa</taxon>
        <taxon>Spiralia</taxon>
        <taxon>Gnathifera</taxon>
        <taxon>Rotifera</taxon>
        <taxon>Eurotatoria</taxon>
        <taxon>Bdelloidea</taxon>
        <taxon>Philodinida</taxon>
        <taxon>Philodinidae</taxon>
        <taxon>Didymodactylos</taxon>
    </lineage>
</organism>
<feature type="domain" description="PDZ" evidence="4">
    <location>
        <begin position="711"/>
        <end position="799"/>
    </location>
</feature>
<keyword evidence="7" id="KW-1185">Reference proteome</keyword>